<dbReference type="EMBL" id="CAHIKZ030000368">
    <property type="protein sequence ID" value="CAE1170643.1"/>
    <property type="molecule type" value="Genomic_DNA"/>
</dbReference>
<evidence type="ECO:0000313" key="3">
    <source>
        <dbReference type="Proteomes" id="UP000597762"/>
    </source>
</evidence>
<dbReference type="AlphaFoldDB" id="A0A812B1P2"/>
<keyword evidence="3" id="KW-1185">Reference proteome</keyword>
<reference evidence="2" key="1">
    <citation type="submission" date="2021-01" db="EMBL/GenBank/DDBJ databases">
        <authorList>
            <person name="Li R."/>
            <person name="Bekaert M."/>
        </authorList>
    </citation>
    <scope>NUCLEOTIDE SEQUENCE</scope>
    <source>
        <strain evidence="2">Farmed</strain>
    </source>
</reference>
<feature type="transmembrane region" description="Helical" evidence="1">
    <location>
        <begin position="194"/>
        <end position="213"/>
    </location>
</feature>
<keyword evidence="1" id="KW-0812">Transmembrane</keyword>
<feature type="transmembrane region" description="Helical" evidence="1">
    <location>
        <begin position="114"/>
        <end position="133"/>
    </location>
</feature>
<organism evidence="2 3">
    <name type="scientific">Acanthosepion pharaonis</name>
    <name type="common">Pharaoh cuttlefish</name>
    <name type="synonym">Sepia pharaonis</name>
    <dbReference type="NCBI Taxonomy" id="158019"/>
    <lineage>
        <taxon>Eukaryota</taxon>
        <taxon>Metazoa</taxon>
        <taxon>Spiralia</taxon>
        <taxon>Lophotrochozoa</taxon>
        <taxon>Mollusca</taxon>
        <taxon>Cephalopoda</taxon>
        <taxon>Coleoidea</taxon>
        <taxon>Decapodiformes</taxon>
        <taxon>Sepiida</taxon>
        <taxon>Sepiina</taxon>
        <taxon>Sepiidae</taxon>
        <taxon>Acanthosepion</taxon>
    </lineage>
</organism>
<feature type="transmembrane region" description="Helical" evidence="1">
    <location>
        <begin position="28"/>
        <end position="50"/>
    </location>
</feature>
<evidence type="ECO:0000256" key="1">
    <source>
        <dbReference type="SAM" id="Phobius"/>
    </source>
</evidence>
<keyword evidence="1" id="KW-0472">Membrane</keyword>
<gene>
    <name evidence="2" type="ORF">SPHA_11199</name>
</gene>
<evidence type="ECO:0000313" key="2">
    <source>
        <dbReference type="EMBL" id="CAE1170643.1"/>
    </source>
</evidence>
<comment type="caution">
    <text evidence="2">The sequence shown here is derived from an EMBL/GenBank/DDBJ whole genome shotgun (WGS) entry which is preliminary data.</text>
</comment>
<feature type="transmembrane region" description="Helical" evidence="1">
    <location>
        <begin position="139"/>
        <end position="160"/>
    </location>
</feature>
<sequence>MEDFLCLCLLSLSLPLYFIYFSIAVTLLQLSILHSLQLFHSAIFLLYLVADLQPLFVSPQPLLIIFFSYPLILLTFLFVSLSSNSSIFIFIFHLSFFPSLFHVSFFLSSSHYPIIFSSFSFTLSFTPLSIFGSPLSLSFSLFSCFTIISLSLSAFFYVVFHTYFITAFDRSFSASFLGDNICFLFFTFDHVFSLFLLTTLYTFLLPFFFFSFFTPSPSINLFSSFPLQPNSNLTHLIQI</sequence>
<keyword evidence="1" id="KW-1133">Transmembrane helix</keyword>
<dbReference type="Proteomes" id="UP000597762">
    <property type="component" value="Unassembled WGS sequence"/>
</dbReference>
<protein>
    <submittedName>
        <fullName evidence="2">Uncharacterized protein</fullName>
    </submittedName>
</protein>
<feature type="transmembrane region" description="Helical" evidence="1">
    <location>
        <begin position="62"/>
        <end position="81"/>
    </location>
</feature>
<feature type="transmembrane region" description="Helical" evidence="1">
    <location>
        <begin position="87"/>
        <end position="107"/>
    </location>
</feature>
<accession>A0A812B1P2</accession>
<proteinExistence type="predicted"/>
<name>A0A812B1P2_ACAPH</name>